<dbReference type="SUPFAM" id="SSF81296">
    <property type="entry name" value="E set domains"/>
    <property type="match status" value="1"/>
</dbReference>
<dbReference type="OrthoDB" id="252722at2759"/>
<evidence type="ECO:0000256" key="1">
    <source>
        <dbReference type="ARBA" id="ARBA00008518"/>
    </source>
</evidence>
<evidence type="ECO:0000256" key="5">
    <source>
        <dbReference type="ARBA" id="ARBA00022833"/>
    </source>
</evidence>
<dbReference type="EMBL" id="VXIV02000390">
    <property type="protein sequence ID" value="KAF6038629.1"/>
    <property type="molecule type" value="Genomic_DNA"/>
</dbReference>
<evidence type="ECO:0000313" key="10">
    <source>
        <dbReference type="EMBL" id="KAF6038629.1"/>
    </source>
</evidence>
<dbReference type="PANTHER" id="PTHR24104:SF25">
    <property type="entry name" value="PROTEIN LIN-41"/>
    <property type="match status" value="1"/>
</dbReference>
<reference evidence="10" key="1">
    <citation type="submission" date="2020-06" db="EMBL/GenBank/DDBJ databases">
        <title>Draft genome of Bugula neritina, a colonial animal packing powerful symbionts and potential medicines.</title>
        <authorList>
            <person name="Rayko M."/>
        </authorList>
    </citation>
    <scope>NUCLEOTIDE SEQUENCE [LARGE SCALE GENOMIC DNA]</scope>
    <source>
        <strain evidence="10">Kwan_BN1</strain>
    </source>
</reference>
<accession>A0A7J7KJ56</accession>
<dbReference type="InterPro" id="IPR050952">
    <property type="entry name" value="TRIM-NHL_E3_ligases"/>
</dbReference>
<dbReference type="Gene3D" id="2.60.40.10">
    <property type="entry name" value="Immunoglobulins"/>
    <property type="match status" value="1"/>
</dbReference>
<dbReference type="PROSITE" id="PS00197">
    <property type="entry name" value="2FE2S_FER_1"/>
    <property type="match status" value="1"/>
</dbReference>
<sequence length="662" mass="73306">MVLAVYYCKKTQAFITRPCKSGVCASCLENIISNNSVDVNSIRCPICRESITLPQGGVSAFPPSFLVNQLLDLMARQRREIVPKCATHMSQELLFCETCDMIFCIMCEGSVHGGTHTVIPFSIAIKRMSEILIYKAQSCVHNLNSAQDNVATELDKLEVNSKVAIDAANQSFDALQALINKRRQEVLANIDNICGQKKRAFREQQQLIEAEKVKVERDCEGLESEMEVRHITKKIADLNERLDATSMLAEPRENAFITYQWEGQMEQLISSFTSFGKIRTSSTFPALCKAEIGPSTTFLKSEVLVSTIDFNGRPRVDGGDPIDVILKDSNGDECHYQLTDKENGTYSISYMPHVLGTHYLNISIFDRAIRGSPFELEVTPHISPVSKVGGKGNGFLDFSQPTSVAIAPCGTLYILDTGNNRIKLLGADGSFIGHMTTDGLEKQGCTGRYFCLSHSIAITPCGTLMAVNWRTKLITELDRDGKVVKQFTSPELQQPTCIAVSSNSDVIIADNTAECLFIFDHIGRLKKKVYKVLKEDGSTYVLRNVSGLTVAPNDDILVADNHIISFSPDGAFKRTITNPPVKGKAGGFYSGITVDVHGNILATKTERGRACVEVHRIQDHILFYIDSFSDKLKRPAGLITTPDYHVYVCDLGNDSLKKYKYR</sequence>
<dbReference type="Gene3D" id="3.30.160.60">
    <property type="entry name" value="Classic Zinc Finger"/>
    <property type="match status" value="1"/>
</dbReference>
<organism evidence="10 11">
    <name type="scientific">Bugula neritina</name>
    <name type="common">Brown bryozoan</name>
    <name type="synonym">Sertularia neritina</name>
    <dbReference type="NCBI Taxonomy" id="10212"/>
    <lineage>
        <taxon>Eukaryota</taxon>
        <taxon>Metazoa</taxon>
        <taxon>Spiralia</taxon>
        <taxon>Lophotrochozoa</taxon>
        <taxon>Bryozoa</taxon>
        <taxon>Gymnolaemata</taxon>
        <taxon>Cheilostomatida</taxon>
        <taxon>Flustrina</taxon>
        <taxon>Buguloidea</taxon>
        <taxon>Bugulidae</taxon>
        <taxon>Bugula</taxon>
    </lineage>
</organism>
<dbReference type="InterPro" id="IPR013783">
    <property type="entry name" value="Ig-like_fold"/>
</dbReference>
<keyword evidence="11" id="KW-1185">Reference proteome</keyword>
<dbReference type="InterPro" id="IPR017868">
    <property type="entry name" value="Filamin/ABP280_repeat-like"/>
</dbReference>
<dbReference type="CDD" id="cd19756">
    <property type="entry name" value="Bbox2"/>
    <property type="match status" value="1"/>
</dbReference>
<dbReference type="SMART" id="SM00557">
    <property type="entry name" value="IG_FLMN"/>
    <property type="match status" value="1"/>
</dbReference>
<dbReference type="InterPro" id="IPR011042">
    <property type="entry name" value="6-blade_b-propeller_TolB-like"/>
</dbReference>
<feature type="repeat" description="NHL" evidence="8">
    <location>
        <begin position="385"/>
        <end position="428"/>
    </location>
</feature>
<dbReference type="SUPFAM" id="SSF101898">
    <property type="entry name" value="NHL repeat"/>
    <property type="match status" value="1"/>
</dbReference>
<keyword evidence="3" id="KW-0677">Repeat</keyword>
<dbReference type="GO" id="GO:0000932">
    <property type="term" value="C:P-body"/>
    <property type="evidence" value="ECO:0007669"/>
    <property type="project" value="UniProtKB-SubCell"/>
</dbReference>
<dbReference type="InterPro" id="IPR013083">
    <property type="entry name" value="Znf_RING/FYVE/PHD"/>
</dbReference>
<comment type="similarity">
    <text evidence="1">Belongs to the TRIM/RBCC family.</text>
</comment>
<feature type="repeat" description="Filamin" evidence="7">
    <location>
        <begin position="285"/>
        <end position="378"/>
    </location>
</feature>
<dbReference type="AlphaFoldDB" id="A0A7J7KJ56"/>
<feature type="domain" description="B box-type" evidence="9">
    <location>
        <begin position="85"/>
        <end position="121"/>
    </location>
</feature>
<keyword evidence="4 6" id="KW-0863">Zinc-finger</keyword>
<dbReference type="GO" id="GO:0000209">
    <property type="term" value="P:protein polyubiquitination"/>
    <property type="evidence" value="ECO:0007669"/>
    <property type="project" value="TreeGrafter"/>
</dbReference>
<dbReference type="PROSITE" id="PS50194">
    <property type="entry name" value="FILAMIN_REPEAT"/>
    <property type="match status" value="1"/>
</dbReference>
<dbReference type="GO" id="GO:0043161">
    <property type="term" value="P:proteasome-mediated ubiquitin-dependent protein catabolic process"/>
    <property type="evidence" value="ECO:0007669"/>
    <property type="project" value="TreeGrafter"/>
</dbReference>
<name>A0A7J7KJ56_BUGNE</name>
<evidence type="ECO:0000256" key="7">
    <source>
        <dbReference type="PROSITE-ProRule" id="PRU00087"/>
    </source>
</evidence>
<dbReference type="Gene3D" id="3.30.40.10">
    <property type="entry name" value="Zinc/RING finger domain, C3HC4 (zinc finger)"/>
    <property type="match status" value="1"/>
</dbReference>
<dbReference type="Pfam" id="PF00643">
    <property type="entry name" value="zf-B_box"/>
    <property type="match status" value="1"/>
</dbReference>
<dbReference type="PROSITE" id="PS51125">
    <property type="entry name" value="NHL"/>
    <property type="match status" value="1"/>
</dbReference>
<dbReference type="SUPFAM" id="SSF57850">
    <property type="entry name" value="RING/U-box"/>
    <property type="match status" value="1"/>
</dbReference>
<keyword evidence="5" id="KW-0862">Zinc</keyword>
<dbReference type="SMART" id="SM00336">
    <property type="entry name" value="BBOX"/>
    <property type="match status" value="1"/>
</dbReference>
<dbReference type="InterPro" id="IPR000315">
    <property type="entry name" value="Znf_B-box"/>
</dbReference>
<evidence type="ECO:0000256" key="4">
    <source>
        <dbReference type="ARBA" id="ARBA00022771"/>
    </source>
</evidence>
<proteinExistence type="inferred from homology"/>
<dbReference type="GO" id="GO:0003723">
    <property type="term" value="F:RNA binding"/>
    <property type="evidence" value="ECO:0007669"/>
    <property type="project" value="UniProtKB-KW"/>
</dbReference>
<dbReference type="InterPro" id="IPR001298">
    <property type="entry name" value="Filamin/ABP280_rpt"/>
</dbReference>
<dbReference type="GO" id="GO:0061630">
    <property type="term" value="F:ubiquitin protein ligase activity"/>
    <property type="evidence" value="ECO:0007669"/>
    <property type="project" value="TreeGrafter"/>
</dbReference>
<dbReference type="GO" id="GO:0008270">
    <property type="term" value="F:zinc ion binding"/>
    <property type="evidence" value="ECO:0007669"/>
    <property type="project" value="UniProtKB-KW"/>
</dbReference>
<dbReference type="Proteomes" id="UP000593567">
    <property type="component" value="Unassembled WGS sequence"/>
</dbReference>
<dbReference type="PROSITE" id="PS50119">
    <property type="entry name" value="ZF_BBOX"/>
    <property type="match status" value="1"/>
</dbReference>
<dbReference type="Gene3D" id="2.120.10.30">
    <property type="entry name" value="TolB, C-terminal domain"/>
    <property type="match status" value="1"/>
</dbReference>
<evidence type="ECO:0000256" key="8">
    <source>
        <dbReference type="PROSITE-ProRule" id="PRU00504"/>
    </source>
</evidence>
<dbReference type="PANTHER" id="PTHR24104">
    <property type="entry name" value="E3 UBIQUITIN-PROTEIN LIGASE NHLRC1-RELATED"/>
    <property type="match status" value="1"/>
</dbReference>
<dbReference type="InterPro" id="IPR006058">
    <property type="entry name" value="2Fe2S_fd_BS"/>
</dbReference>
<evidence type="ECO:0000313" key="11">
    <source>
        <dbReference type="Proteomes" id="UP000593567"/>
    </source>
</evidence>
<evidence type="ECO:0000256" key="6">
    <source>
        <dbReference type="PROSITE-ProRule" id="PRU00024"/>
    </source>
</evidence>
<protein>
    <recommendedName>
        <fullName evidence="9">B box-type domain-containing protein</fullName>
    </recommendedName>
</protein>
<dbReference type="InterPro" id="IPR014756">
    <property type="entry name" value="Ig_E-set"/>
</dbReference>
<evidence type="ECO:0000259" key="9">
    <source>
        <dbReference type="PROSITE" id="PS50119"/>
    </source>
</evidence>
<gene>
    <name evidence="10" type="ORF">EB796_003075</name>
</gene>
<keyword evidence="2" id="KW-0479">Metal-binding</keyword>
<dbReference type="GO" id="GO:0051537">
    <property type="term" value="F:2 iron, 2 sulfur cluster binding"/>
    <property type="evidence" value="ECO:0007669"/>
    <property type="project" value="InterPro"/>
</dbReference>
<dbReference type="Pfam" id="PF00630">
    <property type="entry name" value="Filamin"/>
    <property type="match status" value="1"/>
</dbReference>
<evidence type="ECO:0000256" key="2">
    <source>
        <dbReference type="ARBA" id="ARBA00022723"/>
    </source>
</evidence>
<dbReference type="InterPro" id="IPR001258">
    <property type="entry name" value="NHL_repeat"/>
</dbReference>
<dbReference type="SUPFAM" id="SSF57845">
    <property type="entry name" value="B-box zinc-binding domain"/>
    <property type="match status" value="1"/>
</dbReference>
<comment type="caution">
    <text evidence="10">The sequence shown here is derived from an EMBL/GenBank/DDBJ whole genome shotgun (WGS) entry which is preliminary data.</text>
</comment>
<evidence type="ECO:0000256" key="3">
    <source>
        <dbReference type="ARBA" id="ARBA00022737"/>
    </source>
</evidence>